<dbReference type="GO" id="GO:0006139">
    <property type="term" value="P:nucleobase-containing compound metabolic process"/>
    <property type="evidence" value="ECO:0007669"/>
    <property type="project" value="InterPro"/>
</dbReference>
<name>A0A809RGL0_9BACT</name>
<dbReference type="Gene3D" id="3.30.420.140">
    <property type="entry name" value="YqgF/RNase H-like domain"/>
    <property type="match status" value="1"/>
</dbReference>
<dbReference type="InterPro" id="IPR012337">
    <property type="entry name" value="RNaseH-like_sf"/>
</dbReference>
<gene>
    <name evidence="1" type="ORF">NPRO_12100</name>
</gene>
<dbReference type="EMBL" id="AP021858">
    <property type="protein sequence ID" value="BBO23615.1"/>
    <property type="molecule type" value="Genomic_DNA"/>
</dbReference>
<proteinExistence type="predicted"/>
<dbReference type="AlphaFoldDB" id="A0A809RGL0"/>
<reference evidence="1" key="1">
    <citation type="journal article" name="DNA Res.">
        <title>The physiological potential of anammox bacteria as revealed by their core genome structure.</title>
        <authorList>
            <person name="Okubo T."/>
            <person name="Toyoda A."/>
            <person name="Fukuhara K."/>
            <person name="Uchiyama I."/>
            <person name="Harigaya Y."/>
            <person name="Kuroiwa M."/>
            <person name="Suzuki T."/>
            <person name="Murakami Y."/>
            <person name="Suwa Y."/>
            <person name="Takami H."/>
        </authorList>
    </citation>
    <scope>NUCLEOTIDE SEQUENCE</scope>
    <source>
        <strain evidence="1">317325-2</strain>
    </source>
</reference>
<dbReference type="Proteomes" id="UP000662873">
    <property type="component" value="Chromosome"/>
</dbReference>
<accession>A0A809RGL0</accession>
<evidence type="ECO:0000313" key="1">
    <source>
        <dbReference type="EMBL" id="BBO23615.1"/>
    </source>
</evidence>
<dbReference type="InterPro" id="IPR037027">
    <property type="entry name" value="YqgF/RNaseH-like_dom_sf"/>
</dbReference>
<sequence>MEARTVLAIDPGSSKCGMALVHRHASGELELLWRSVCPTDQLEERVFEAKQVRDFNLIVVGSGTRSQAIVHRIREALPSIGVLVIDERDTTLQARERYWEHHPRRGLKRFLPSTMSVPPEPVDDFVALILAERTLGE</sequence>
<evidence type="ECO:0000313" key="2">
    <source>
        <dbReference type="Proteomes" id="UP000662873"/>
    </source>
</evidence>
<protein>
    <submittedName>
        <fullName evidence="1">Holliday junction resolvase</fullName>
    </submittedName>
</protein>
<organism evidence="1 2">
    <name type="scientific">Candidatus Nitrosymbiomonas proteolyticus</name>
    <dbReference type="NCBI Taxonomy" id="2608984"/>
    <lineage>
        <taxon>Bacteria</taxon>
        <taxon>Bacillati</taxon>
        <taxon>Armatimonadota</taxon>
        <taxon>Armatimonadota incertae sedis</taxon>
        <taxon>Candidatus Nitrosymbiomonas</taxon>
    </lineage>
</organism>
<dbReference type="KEGG" id="npy:NPRO_12100"/>
<dbReference type="SUPFAM" id="SSF53098">
    <property type="entry name" value="Ribonuclease H-like"/>
    <property type="match status" value="1"/>
</dbReference>